<feature type="compositionally biased region" description="Polar residues" evidence="1">
    <location>
        <begin position="55"/>
        <end position="65"/>
    </location>
</feature>
<protein>
    <submittedName>
        <fullName evidence="2">Uncharacterized protein</fullName>
    </submittedName>
</protein>
<accession>A0A820P2Y1</accession>
<evidence type="ECO:0000313" key="3">
    <source>
        <dbReference type="Proteomes" id="UP000663874"/>
    </source>
</evidence>
<evidence type="ECO:0000313" key="2">
    <source>
        <dbReference type="EMBL" id="CAF4397980.1"/>
    </source>
</evidence>
<sequence length="65" mass="7499">MADLREIGEESLPEITKLDETTKPYIVQLHETRNVTAPKDKETSSNKPHLYRYNKSISNGKNKKL</sequence>
<feature type="region of interest" description="Disordered" evidence="1">
    <location>
        <begin position="32"/>
        <end position="65"/>
    </location>
</feature>
<name>A0A820P2Y1_9BILA</name>
<dbReference type="Proteomes" id="UP000663874">
    <property type="component" value="Unassembled WGS sequence"/>
</dbReference>
<reference evidence="2" key="1">
    <citation type="submission" date="2021-02" db="EMBL/GenBank/DDBJ databases">
        <authorList>
            <person name="Nowell W R."/>
        </authorList>
    </citation>
    <scope>NUCLEOTIDE SEQUENCE</scope>
</reference>
<comment type="caution">
    <text evidence="2">The sequence shown here is derived from an EMBL/GenBank/DDBJ whole genome shotgun (WGS) entry which is preliminary data.</text>
</comment>
<feature type="non-terminal residue" evidence="2">
    <location>
        <position position="1"/>
    </location>
</feature>
<organism evidence="2 3">
    <name type="scientific">Rotaria sordida</name>
    <dbReference type="NCBI Taxonomy" id="392033"/>
    <lineage>
        <taxon>Eukaryota</taxon>
        <taxon>Metazoa</taxon>
        <taxon>Spiralia</taxon>
        <taxon>Gnathifera</taxon>
        <taxon>Rotifera</taxon>
        <taxon>Eurotatoria</taxon>
        <taxon>Bdelloidea</taxon>
        <taxon>Philodinida</taxon>
        <taxon>Philodinidae</taxon>
        <taxon>Rotaria</taxon>
    </lineage>
</organism>
<feature type="compositionally biased region" description="Basic and acidic residues" evidence="1">
    <location>
        <begin position="32"/>
        <end position="44"/>
    </location>
</feature>
<gene>
    <name evidence="2" type="ORF">FNK824_LOCUS43861</name>
</gene>
<dbReference type="EMBL" id="CAJOBE010064873">
    <property type="protein sequence ID" value="CAF4397980.1"/>
    <property type="molecule type" value="Genomic_DNA"/>
</dbReference>
<proteinExistence type="predicted"/>
<evidence type="ECO:0000256" key="1">
    <source>
        <dbReference type="SAM" id="MobiDB-lite"/>
    </source>
</evidence>
<dbReference type="AlphaFoldDB" id="A0A820P2Y1"/>